<keyword evidence="2" id="KW-0238">DNA-binding</keyword>
<dbReference type="InterPro" id="IPR001387">
    <property type="entry name" value="Cro/C1-type_HTH"/>
</dbReference>
<dbReference type="Proteomes" id="UP000192790">
    <property type="component" value="Unassembled WGS sequence"/>
</dbReference>
<dbReference type="STRING" id="1122930.SAMN02745168_1776"/>
<sequence>MAITYNRLWKLLIDKNMSRVELRDEAQINRSTLAKMGKNQRVSLEVLERICHVLQCDFGQIIEYIDDKRRLDNDKQR</sequence>
<accession>A0A1W2AK91</accession>
<protein>
    <submittedName>
        <fullName evidence="2">DNA-binding transcriptional regulator, XRE family</fullName>
    </submittedName>
</protein>
<name>A0A1W2AK91_9FIRM</name>
<evidence type="ECO:0000313" key="3">
    <source>
        <dbReference type="Proteomes" id="UP000192790"/>
    </source>
</evidence>
<gene>
    <name evidence="2" type="ORF">SAMN02745168_1776</name>
</gene>
<dbReference type="EMBL" id="FWXW01000004">
    <property type="protein sequence ID" value="SMC60871.1"/>
    <property type="molecule type" value="Genomic_DNA"/>
</dbReference>
<dbReference type="InterPro" id="IPR010982">
    <property type="entry name" value="Lambda_DNA-bd_dom_sf"/>
</dbReference>
<organism evidence="2 3">
    <name type="scientific">Papillibacter cinnamivorans DSM 12816</name>
    <dbReference type="NCBI Taxonomy" id="1122930"/>
    <lineage>
        <taxon>Bacteria</taxon>
        <taxon>Bacillati</taxon>
        <taxon>Bacillota</taxon>
        <taxon>Clostridia</taxon>
        <taxon>Eubacteriales</taxon>
        <taxon>Oscillospiraceae</taxon>
        <taxon>Papillibacter</taxon>
    </lineage>
</organism>
<feature type="domain" description="HTH cro/C1-type" evidence="1">
    <location>
        <begin position="8"/>
        <end position="61"/>
    </location>
</feature>
<dbReference type="RefSeq" id="WP_084234468.1">
    <property type="nucleotide sequence ID" value="NZ_FWXW01000004.1"/>
</dbReference>
<dbReference type="SUPFAM" id="SSF47413">
    <property type="entry name" value="lambda repressor-like DNA-binding domains"/>
    <property type="match status" value="1"/>
</dbReference>
<evidence type="ECO:0000313" key="2">
    <source>
        <dbReference type="EMBL" id="SMC60871.1"/>
    </source>
</evidence>
<proteinExistence type="predicted"/>
<dbReference type="Pfam" id="PF13443">
    <property type="entry name" value="HTH_26"/>
    <property type="match status" value="1"/>
</dbReference>
<dbReference type="GO" id="GO:0003677">
    <property type="term" value="F:DNA binding"/>
    <property type="evidence" value="ECO:0007669"/>
    <property type="project" value="UniProtKB-KW"/>
</dbReference>
<dbReference type="Gene3D" id="1.10.260.40">
    <property type="entry name" value="lambda repressor-like DNA-binding domains"/>
    <property type="match status" value="1"/>
</dbReference>
<keyword evidence="3" id="KW-1185">Reference proteome</keyword>
<dbReference type="OrthoDB" id="9804186at2"/>
<dbReference type="CDD" id="cd00093">
    <property type="entry name" value="HTH_XRE"/>
    <property type="match status" value="1"/>
</dbReference>
<dbReference type="PANTHER" id="PTHR37301:SF1">
    <property type="entry name" value="DNA-BINDING PROTEIN"/>
    <property type="match status" value="1"/>
</dbReference>
<evidence type="ECO:0000259" key="1">
    <source>
        <dbReference type="PROSITE" id="PS50943"/>
    </source>
</evidence>
<dbReference type="AlphaFoldDB" id="A0A1W2AK91"/>
<reference evidence="2 3" key="1">
    <citation type="submission" date="2017-04" db="EMBL/GenBank/DDBJ databases">
        <authorList>
            <person name="Afonso C.L."/>
            <person name="Miller P.J."/>
            <person name="Scott M.A."/>
            <person name="Spackman E."/>
            <person name="Goraichik I."/>
            <person name="Dimitrov K.M."/>
            <person name="Suarez D.L."/>
            <person name="Swayne D.E."/>
        </authorList>
    </citation>
    <scope>NUCLEOTIDE SEQUENCE [LARGE SCALE GENOMIC DNA]</scope>
    <source>
        <strain evidence="2 3">DSM 12816</strain>
    </source>
</reference>
<dbReference type="PROSITE" id="PS50943">
    <property type="entry name" value="HTH_CROC1"/>
    <property type="match status" value="1"/>
</dbReference>
<dbReference type="PANTHER" id="PTHR37301">
    <property type="entry name" value="DNA-BINDING PROTEIN-RELATED"/>
    <property type="match status" value="1"/>
</dbReference>